<protein>
    <submittedName>
        <fullName evidence="1">Uncharacterized protein</fullName>
    </submittedName>
</protein>
<organism evidence="1 2">
    <name type="scientific">Elysia crispata</name>
    <name type="common">lettuce slug</name>
    <dbReference type="NCBI Taxonomy" id="231223"/>
    <lineage>
        <taxon>Eukaryota</taxon>
        <taxon>Metazoa</taxon>
        <taxon>Spiralia</taxon>
        <taxon>Lophotrochozoa</taxon>
        <taxon>Mollusca</taxon>
        <taxon>Gastropoda</taxon>
        <taxon>Heterobranchia</taxon>
        <taxon>Euthyneura</taxon>
        <taxon>Panpulmonata</taxon>
        <taxon>Sacoglossa</taxon>
        <taxon>Placobranchoidea</taxon>
        <taxon>Plakobranchidae</taxon>
        <taxon>Elysia</taxon>
    </lineage>
</organism>
<proteinExistence type="predicted"/>
<reference evidence="1" key="1">
    <citation type="journal article" date="2023" name="G3 (Bethesda)">
        <title>A reference genome for the long-term kleptoplast-retaining sea slug Elysia crispata morphotype clarki.</title>
        <authorList>
            <person name="Eastman K.E."/>
            <person name="Pendleton A.L."/>
            <person name="Shaikh M.A."/>
            <person name="Suttiyut T."/>
            <person name="Ogas R."/>
            <person name="Tomko P."/>
            <person name="Gavelis G."/>
            <person name="Widhalm J.R."/>
            <person name="Wisecaver J.H."/>
        </authorList>
    </citation>
    <scope>NUCLEOTIDE SEQUENCE</scope>
    <source>
        <strain evidence="1">ECLA1</strain>
    </source>
</reference>
<sequence length="81" mass="9301">MRSVCEGMTYKSLACGSAKVSVECQQSEFCPKWLERPVRVFMKASSEFLRSNRNKALDSQTCRETNESIDVELFYFMSVAQ</sequence>
<dbReference type="Proteomes" id="UP001283361">
    <property type="component" value="Unassembled WGS sequence"/>
</dbReference>
<name>A0AAE0Y817_9GAST</name>
<keyword evidence="2" id="KW-1185">Reference proteome</keyword>
<evidence type="ECO:0000313" key="1">
    <source>
        <dbReference type="EMBL" id="KAK3735037.1"/>
    </source>
</evidence>
<dbReference type="EMBL" id="JAWDGP010006830">
    <property type="protein sequence ID" value="KAK3735037.1"/>
    <property type="molecule type" value="Genomic_DNA"/>
</dbReference>
<comment type="caution">
    <text evidence="1">The sequence shown here is derived from an EMBL/GenBank/DDBJ whole genome shotgun (WGS) entry which is preliminary data.</text>
</comment>
<dbReference type="AlphaFoldDB" id="A0AAE0Y817"/>
<evidence type="ECO:0000313" key="2">
    <source>
        <dbReference type="Proteomes" id="UP001283361"/>
    </source>
</evidence>
<gene>
    <name evidence="1" type="ORF">RRG08_001827</name>
</gene>
<accession>A0AAE0Y817</accession>